<evidence type="ECO:0000313" key="1">
    <source>
        <dbReference type="EMBL" id="ALL12407.1"/>
    </source>
</evidence>
<sequence>MTLDAGDRDQAALSEADAVNAYANALAWRLTGNKTYFRQASGVLSNLAHFQGFTGGTDQDKLHAGWVGVLYGEAAEIMRSSADFRHEDITALQLMFRRAFYPQLMTPSSWNGNVDLTQINALMTLAVFNDDEVAFKLGLERLDARLATYIHVKSEPDIAPIVGDGGNLQSFWFNPVEWVDGLTQETCRDNGHHAQFGMASALNAAEIAWNQGVDVYGKHEARLVPAMELLAKQLLTGDMQGVCRQSKSSTTLFNTFEVGFHHYHHRMGLPLPNSEKLIVQRIRTDGQSVLNIFHETLTHAR</sequence>
<accession>A0A0P0NXF2</accession>
<dbReference type="OrthoDB" id="222550at2"/>
<protein>
    <recommendedName>
        <fullName evidence="3">Alginate lyase domain-containing protein</fullName>
    </recommendedName>
</protein>
<dbReference type="KEGG" id="chq:AQ619_03000"/>
<dbReference type="SUPFAM" id="SSF48230">
    <property type="entry name" value="Chondroitin AC/alginate lyase"/>
    <property type="match status" value="1"/>
</dbReference>
<dbReference type="Gene3D" id="1.50.10.100">
    <property type="entry name" value="Chondroitin AC/alginate lyase"/>
    <property type="match status" value="1"/>
</dbReference>
<evidence type="ECO:0000313" key="2">
    <source>
        <dbReference type="Proteomes" id="UP000056905"/>
    </source>
</evidence>
<dbReference type="InterPro" id="IPR008929">
    <property type="entry name" value="Chondroitin_lyas"/>
</dbReference>
<keyword evidence="2" id="KW-1185">Reference proteome</keyword>
<name>A0A0P0NXF2_9CAUL</name>
<proteinExistence type="predicted"/>
<evidence type="ECO:0008006" key="3">
    <source>
        <dbReference type="Google" id="ProtNLM"/>
    </source>
</evidence>
<organism evidence="1 2">
    <name type="scientific">Caulobacter henricii</name>
    <dbReference type="NCBI Taxonomy" id="69395"/>
    <lineage>
        <taxon>Bacteria</taxon>
        <taxon>Pseudomonadati</taxon>
        <taxon>Pseudomonadota</taxon>
        <taxon>Alphaproteobacteria</taxon>
        <taxon>Caulobacterales</taxon>
        <taxon>Caulobacteraceae</taxon>
        <taxon>Caulobacter</taxon>
    </lineage>
</organism>
<gene>
    <name evidence="1" type="ORF">AQ619_03000</name>
</gene>
<dbReference type="AlphaFoldDB" id="A0A0P0NXF2"/>
<reference evidence="1 2" key="1">
    <citation type="submission" date="2015-10" db="EMBL/GenBank/DDBJ databases">
        <title>Conservation of the essential genome among Caulobacter and Brevundimonas species.</title>
        <authorList>
            <person name="Scott D."/>
            <person name="Ely B."/>
        </authorList>
    </citation>
    <scope>NUCLEOTIDE SEQUENCE [LARGE SCALE GENOMIC DNA]</scope>
    <source>
        <strain evidence="1 2">CB4</strain>
    </source>
</reference>
<dbReference type="STRING" id="69395.AQ619_03000"/>
<dbReference type="Proteomes" id="UP000056905">
    <property type="component" value="Chromosome"/>
</dbReference>
<dbReference type="EMBL" id="CP013002">
    <property type="protein sequence ID" value="ALL12407.1"/>
    <property type="molecule type" value="Genomic_DNA"/>
</dbReference>